<dbReference type="GO" id="GO:0000166">
    <property type="term" value="F:nucleotide binding"/>
    <property type="evidence" value="ECO:0007669"/>
    <property type="project" value="InterPro"/>
</dbReference>
<dbReference type="InterPro" id="IPR018163">
    <property type="entry name" value="Thr/Ala-tRNA-synth_IIc_edit"/>
</dbReference>
<reference evidence="1 2" key="1">
    <citation type="submission" date="2014-04" db="EMBL/GenBank/DDBJ databases">
        <title>Draft genome sequence of Photobacterium halotolerans S2753: a solonamide, ngercheumicin and holomycin producer.</title>
        <authorList>
            <person name="Machado H.R."/>
            <person name="Gram L."/>
        </authorList>
    </citation>
    <scope>NUCLEOTIDE SEQUENCE [LARGE SCALE GENOMIC DNA]</scope>
    <source>
        <strain evidence="1 2">S2753</strain>
    </source>
</reference>
<dbReference type="PANTHER" id="PTHR43462:SF2">
    <property type="entry name" value="THREONYL AND ALANYL TRNA SYNTHETASE SECOND ADDITIONAL DOMAIN-CONTAINING PROTEIN"/>
    <property type="match status" value="1"/>
</dbReference>
<evidence type="ECO:0000313" key="1">
    <source>
        <dbReference type="EMBL" id="KDM92859.1"/>
    </source>
</evidence>
<sequence>MHRAGDYNVAYLTNPGITRKAFMASMMATQALYLSTNQLYCEAELLACFQEDGQWIAVLDKTVFHPQDEGQPGDTGRILTHCGERAQVLHTRKVGDEIQHILDHPLPTGMTTMALDKEARQLHSCLHSLGHLIGTIGLQNGWQPIRANHWPNTCHVEFAPKTHVVELDEQTIAQHLSRLIAAGLPVQISLDQTGTRRVGFGDLSALPCVGTHISNTRELPANIRISTRLQQGNLQVRYHIPEAA</sequence>
<dbReference type="AlphaFoldDB" id="A0A066RR72"/>
<gene>
    <name evidence="1" type="ORF">EA58_03625</name>
</gene>
<evidence type="ECO:0008006" key="3">
    <source>
        <dbReference type="Google" id="ProtNLM"/>
    </source>
</evidence>
<organism evidence="1 2">
    <name type="scientific">Photobacterium galatheae</name>
    <dbReference type="NCBI Taxonomy" id="1654360"/>
    <lineage>
        <taxon>Bacteria</taxon>
        <taxon>Pseudomonadati</taxon>
        <taxon>Pseudomonadota</taxon>
        <taxon>Gammaproteobacteria</taxon>
        <taxon>Vibrionales</taxon>
        <taxon>Vibrionaceae</taxon>
        <taxon>Photobacterium</taxon>
    </lineage>
</organism>
<evidence type="ECO:0000313" key="2">
    <source>
        <dbReference type="Proteomes" id="UP000027192"/>
    </source>
</evidence>
<dbReference type="OrthoDB" id="9812949at2"/>
<dbReference type="EMBL" id="JMIB01000005">
    <property type="protein sequence ID" value="KDM92859.1"/>
    <property type="molecule type" value="Genomic_DNA"/>
</dbReference>
<dbReference type="STRING" id="1654360.EA58_03625"/>
<proteinExistence type="predicted"/>
<dbReference type="InterPro" id="IPR051335">
    <property type="entry name" value="Alanyl-tRNA_Editing_Enzymes"/>
</dbReference>
<dbReference type="Gene3D" id="2.40.30.130">
    <property type="match status" value="1"/>
</dbReference>
<dbReference type="SUPFAM" id="SSF55186">
    <property type="entry name" value="ThrRS/AlaRS common domain"/>
    <property type="match status" value="1"/>
</dbReference>
<name>A0A066RR72_9GAMM</name>
<dbReference type="InterPro" id="IPR009000">
    <property type="entry name" value="Transl_B-barrel_sf"/>
</dbReference>
<dbReference type="Gene3D" id="3.30.980.10">
    <property type="entry name" value="Threonyl-trna Synthetase, Chain A, domain 2"/>
    <property type="match status" value="1"/>
</dbReference>
<comment type="caution">
    <text evidence="1">The sequence shown here is derived from an EMBL/GenBank/DDBJ whole genome shotgun (WGS) entry which is preliminary data.</text>
</comment>
<dbReference type="RefSeq" id="WP_051641878.1">
    <property type="nucleotide sequence ID" value="NZ_JAGSGC010000002.1"/>
</dbReference>
<dbReference type="Proteomes" id="UP000027192">
    <property type="component" value="Unassembled WGS sequence"/>
</dbReference>
<protein>
    <recommendedName>
        <fullName evidence="3">Threonyl/alanyl tRNA synthetase SAD domain-containing protein</fullName>
    </recommendedName>
</protein>
<dbReference type="PANTHER" id="PTHR43462">
    <property type="entry name" value="ALANYL-TRNA EDITING PROTEIN"/>
    <property type="match status" value="1"/>
</dbReference>
<dbReference type="SUPFAM" id="SSF50447">
    <property type="entry name" value="Translation proteins"/>
    <property type="match status" value="1"/>
</dbReference>
<accession>A0A066RR72</accession>
<keyword evidence="2" id="KW-1185">Reference proteome</keyword>